<dbReference type="EMBL" id="CP091196">
    <property type="protein sequence ID" value="UQS21563.1"/>
    <property type="molecule type" value="Genomic_DNA"/>
</dbReference>
<dbReference type="CDD" id="cd04301">
    <property type="entry name" value="NAT_SF"/>
    <property type="match status" value="1"/>
</dbReference>
<dbReference type="Pfam" id="PF00583">
    <property type="entry name" value="Acetyltransf_1"/>
    <property type="match status" value="1"/>
</dbReference>
<sequence length="174" mass="19165">MYPIVVVDSPIVKPATGADLPAIAAIYEGYVRASTATFELEPPDLAEWTRRFTAIADAGLPFLVAEVDGRVAGYAYCSPWKTRPAYRRTAENSIYLAPWSTGRGVGGVLLDALLSRCRESGIREVIAVVADPERNPASPALHRRRGFVDVGVLRRVGYKHERWLDTLLLQKSLI</sequence>
<protein>
    <submittedName>
        <fullName evidence="2">N-acetyltransferase family protein</fullName>
    </submittedName>
</protein>
<dbReference type="PROSITE" id="PS51186">
    <property type="entry name" value="GNAT"/>
    <property type="match status" value="1"/>
</dbReference>
<evidence type="ECO:0000313" key="3">
    <source>
        <dbReference type="Proteomes" id="UP000830158"/>
    </source>
</evidence>
<name>A0ABY4NPT7_9PSEU</name>
<reference evidence="2" key="1">
    <citation type="submission" date="2022-01" db="EMBL/GenBank/DDBJ databases">
        <title>PSI-footprinting approach for the identification of protein synthesis inhibitor producers.</title>
        <authorList>
            <person name="Handel F."/>
            <person name="Kulik A."/>
            <person name="Wex K.W."/>
            <person name="Berscheid A."/>
            <person name="Saur J.S."/>
            <person name="Winkler A."/>
            <person name="Wibberg D."/>
            <person name="Kalinowski J."/>
            <person name="Broetz-Oesterhelt H."/>
            <person name="Mast Y."/>
        </authorList>
    </citation>
    <scope>NUCLEOTIDE SEQUENCE</scope>
    <source>
        <strain evidence="2">KNN 49.3e</strain>
    </source>
</reference>
<evidence type="ECO:0000259" key="1">
    <source>
        <dbReference type="PROSITE" id="PS51186"/>
    </source>
</evidence>
<dbReference type="SUPFAM" id="SSF55729">
    <property type="entry name" value="Acyl-CoA N-acyltransferases (Nat)"/>
    <property type="match status" value="1"/>
</dbReference>
<dbReference type="RefSeq" id="WP_094009155.1">
    <property type="nucleotide sequence ID" value="NZ_CP091196.1"/>
</dbReference>
<proteinExistence type="predicted"/>
<evidence type="ECO:0000313" key="2">
    <source>
        <dbReference type="EMBL" id="UQS21563.1"/>
    </source>
</evidence>
<dbReference type="Proteomes" id="UP000830158">
    <property type="component" value="Chromosome"/>
</dbReference>
<gene>
    <name evidence="2" type="ORF">L1857_01330</name>
</gene>
<dbReference type="InterPro" id="IPR016181">
    <property type="entry name" value="Acyl_CoA_acyltransferase"/>
</dbReference>
<keyword evidence="3" id="KW-1185">Reference proteome</keyword>
<accession>A0ABY4NPT7</accession>
<feature type="domain" description="N-acetyltransferase" evidence="1">
    <location>
        <begin position="10"/>
        <end position="174"/>
    </location>
</feature>
<dbReference type="PANTHER" id="PTHR43072:SF8">
    <property type="entry name" value="ACYLTRANSFERASE FABY-RELATED"/>
    <property type="match status" value="1"/>
</dbReference>
<organism evidence="2 3">
    <name type="scientific">Amycolatopsis thermalba</name>
    <dbReference type="NCBI Taxonomy" id="944492"/>
    <lineage>
        <taxon>Bacteria</taxon>
        <taxon>Bacillati</taxon>
        <taxon>Actinomycetota</taxon>
        <taxon>Actinomycetes</taxon>
        <taxon>Pseudonocardiales</taxon>
        <taxon>Pseudonocardiaceae</taxon>
        <taxon>Amycolatopsis</taxon>
    </lineage>
</organism>
<dbReference type="InterPro" id="IPR000182">
    <property type="entry name" value="GNAT_dom"/>
</dbReference>
<dbReference type="Gene3D" id="3.40.630.30">
    <property type="match status" value="1"/>
</dbReference>
<dbReference type="PANTHER" id="PTHR43072">
    <property type="entry name" value="N-ACETYLTRANSFERASE"/>
    <property type="match status" value="1"/>
</dbReference>